<reference evidence="2 3" key="1">
    <citation type="submission" date="2022-12" db="EMBL/GenBank/DDBJ databases">
        <title>Sphingomonas abieness sp. nov., an endophytic bacterium isolated from Abies koreana.</title>
        <authorList>
            <person name="Jiang L."/>
            <person name="Lee J."/>
        </authorList>
    </citation>
    <scope>NUCLEOTIDE SEQUENCE [LARGE SCALE GENOMIC DNA]</scope>
    <source>
        <strain evidence="3">PAMB 00755</strain>
    </source>
</reference>
<feature type="region of interest" description="Disordered" evidence="1">
    <location>
        <begin position="56"/>
        <end position="77"/>
    </location>
</feature>
<name>A0ABY7NS89_9SPHN</name>
<protein>
    <submittedName>
        <fullName evidence="2">Uncharacterized protein</fullName>
    </submittedName>
</protein>
<dbReference type="RefSeq" id="WP_270079051.1">
    <property type="nucleotide sequence ID" value="NZ_CP115174.1"/>
</dbReference>
<dbReference type="EMBL" id="CP115174">
    <property type="protein sequence ID" value="WBO24429.1"/>
    <property type="molecule type" value="Genomic_DNA"/>
</dbReference>
<keyword evidence="3" id="KW-1185">Reference proteome</keyword>
<sequence length="77" mass="8651">MLNQLDVDYLLQREAEERQRAASALDPSVQSVHLELAERYADAALAAEEELDCPVRASEPWHRHDDIQQQVSAPAPS</sequence>
<organism evidence="2 3">
    <name type="scientific">Sphingomonas abietis</name>
    <dbReference type="NCBI Taxonomy" id="3012344"/>
    <lineage>
        <taxon>Bacteria</taxon>
        <taxon>Pseudomonadati</taxon>
        <taxon>Pseudomonadota</taxon>
        <taxon>Alphaproteobacteria</taxon>
        <taxon>Sphingomonadales</taxon>
        <taxon>Sphingomonadaceae</taxon>
        <taxon>Sphingomonas</taxon>
    </lineage>
</organism>
<evidence type="ECO:0000256" key="1">
    <source>
        <dbReference type="SAM" id="MobiDB-lite"/>
    </source>
</evidence>
<proteinExistence type="predicted"/>
<dbReference type="Proteomes" id="UP001210865">
    <property type="component" value="Chromosome"/>
</dbReference>
<evidence type="ECO:0000313" key="2">
    <source>
        <dbReference type="EMBL" id="WBO24429.1"/>
    </source>
</evidence>
<gene>
    <name evidence="2" type="ORF">PBT88_10165</name>
</gene>
<accession>A0ABY7NS89</accession>
<evidence type="ECO:0000313" key="3">
    <source>
        <dbReference type="Proteomes" id="UP001210865"/>
    </source>
</evidence>
<feature type="compositionally biased region" description="Polar residues" evidence="1">
    <location>
        <begin position="68"/>
        <end position="77"/>
    </location>
</feature>